<proteinExistence type="predicted"/>
<dbReference type="Proteomes" id="UP000051530">
    <property type="component" value="Unassembled WGS sequence"/>
</dbReference>
<evidence type="ECO:0000313" key="1">
    <source>
        <dbReference type="EMBL" id="KRH94769.1"/>
    </source>
</evidence>
<gene>
    <name evidence="1" type="ORF">M153_1510009410</name>
</gene>
<keyword evidence="2" id="KW-1185">Reference proteome</keyword>
<dbReference type="AlphaFoldDB" id="A0A0R0M6M6"/>
<protein>
    <submittedName>
        <fullName evidence="1">Uncharacterized protein</fullName>
    </submittedName>
</protein>
<name>A0A0R0M6M6_9MICR</name>
<dbReference type="VEuPathDB" id="MicrosporidiaDB:M153_1510009410"/>
<accession>A0A0R0M6M6</accession>
<evidence type="ECO:0000313" key="2">
    <source>
        <dbReference type="Proteomes" id="UP000051530"/>
    </source>
</evidence>
<comment type="caution">
    <text evidence="1">The sequence shown here is derived from an EMBL/GenBank/DDBJ whole genome shotgun (WGS) entry which is preliminary data.</text>
</comment>
<reference evidence="1 2" key="1">
    <citation type="submission" date="2015-07" db="EMBL/GenBank/DDBJ databases">
        <title>The genome of Pseudoloma neurophilia, a relevant intracellular parasite of the zebrafish.</title>
        <authorList>
            <person name="Ndikumana S."/>
            <person name="Pelin A."/>
            <person name="Sanders J."/>
            <person name="Corradi N."/>
        </authorList>
    </citation>
    <scope>NUCLEOTIDE SEQUENCE [LARGE SCALE GENOMIC DNA]</scope>
    <source>
        <strain evidence="1 2">MK1</strain>
    </source>
</reference>
<organism evidence="1 2">
    <name type="scientific">Pseudoloma neurophilia</name>
    <dbReference type="NCBI Taxonomy" id="146866"/>
    <lineage>
        <taxon>Eukaryota</taxon>
        <taxon>Fungi</taxon>
        <taxon>Fungi incertae sedis</taxon>
        <taxon>Microsporidia</taxon>
        <taxon>Pseudoloma</taxon>
    </lineage>
</organism>
<sequence>MQSNFNKFNNYPKNSINTNKKPKIKNLFYLYTKGLEIKPFVYDRNKYLSASPLDRQST</sequence>
<dbReference type="EMBL" id="LGUB01000033">
    <property type="protein sequence ID" value="KRH94769.1"/>
    <property type="molecule type" value="Genomic_DNA"/>
</dbReference>